<dbReference type="AlphaFoldDB" id="B9RSA6"/>
<dbReference type="eggNOG" id="ENOG502S1SJ">
    <property type="taxonomic scope" value="Eukaryota"/>
</dbReference>
<proteinExistence type="predicted"/>
<sequence length="166" mass="18485">MSLSHLYLAAGQHLRKKQRTSFSDSAIALCTIRISPSSRVGVGLSFDQVPLKTVCAGLPTCGSCHSRWSSPAFIHKSCSSLPLFPRIHVLPLLHRAFYNRGKAFHFRQMTRPPLALPLSVLPMLPRHRPTMLRAYGVFTRRSFLVVPSSPLAVWVGCPSLLRSVRL</sequence>
<name>B9RSA6_RICCO</name>
<accession>B9RSA6</accession>
<evidence type="ECO:0000313" key="2">
    <source>
        <dbReference type="Proteomes" id="UP000008311"/>
    </source>
</evidence>
<reference evidence="2" key="1">
    <citation type="journal article" date="2010" name="Nat. Biotechnol.">
        <title>Draft genome sequence of the oilseed species Ricinus communis.</title>
        <authorList>
            <person name="Chan A.P."/>
            <person name="Crabtree J."/>
            <person name="Zhao Q."/>
            <person name="Lorenzi H."/>
            <person name="Orvis J."/>
            <person name="Puiu D."/>
            <person name="Melake-Berhan A."/>
            <person name="Jones K.M."/>
            <person name="Redman J."/>
            <person name="Chen G."/>
            <person name="Cahoon E.B."/>
            <person name="Gedil M."/>
            <person name="Stanke M."/>
            <person name="Haas B.J."/>
            <person name="Wortman J.R."/>
            <person name="Fraser-Liggett C.M."/>
            <person name="Ravel J."/>
            <person name="Rabinowicz P.D."/>
        </authorList>
    </citation>
    <scope>NUCLEOTIDE SEQUENCE [LARGE SCALE GENOMIC DNA]</scope>
    <source>
        <strain evidence="2">cv. Hale</strain>
    </source>
</reference>
<organism evidence="1 2">
    <name type="scientific">Ricinus communis</name>
    <name type="common">Castor bean</name>
    <dbReference type="NCBI Taxonomy" id="3988"/>
    <lineage>
        <taxon>Eukaryota</taxon>
        <taxon>Viridiplantae</taxon>
        <taxon>Streptophyta</taxon>
        <taxon>Embryophyta</taxon>
        <taxon>Tracheophyta</taxon>
        <taxon>Spermatophyta</taxon>
        <taxon>Magnoliopsida</taxon>
        <taxon>eudicotyledons</taxon>
        <taxon>Gunneridae</taxon>
        <taxon>Pentapetalae</taxon>
        <taxon>rosids</taxon>
        <taxon>fabids</taxon>
        <taxon>Malpighiales</taxon>
        <taxon>Euphorbiaceae</taxon>
        <taxon>Acalyphoideae</taxon>
        <taxon>Acalypheae</taxon>
        <taxon>Ricinus</taxon>
    </lineage>
</organism>
<dbReference type="EMBL" id="EQ973808">
    <property type="protein sequence ID" value="EEF45749.1"/>
    <property type="molecule type" value="Genomic_DNA"/>
</dbReference>
<gene>
    <name evidence="1" type="ORF">RCOM_1651940</name>
</gene>
<evidence type="ECO:0000313" key="1">
    <source>
        <dbReference type="EMBL" id="EEF45749.1"/>
    </source>
</evidence>
<dbReference type="Proteomes" id="UP000008311">
    <property type="component" value="Unassembled WGS sequence"/>
</dbReference>
<dbReference type="InParanoid" id="B9RSA6"/>
<keyword evidence="2" id="KW-1185">Reference proteome</keyword>
<protein>
    <submittedName>
        <fullName evidence="1">Uncharacterized protein</fullName>
    </submittedName>
</protein>